<protein>
    <submittedName>
        <fullName evidence="1">FkbM family methyltransferase</fullName>
    </submittedName>
</protein>
<keyword evidence="1" id="KW-0808">Transferase</keyword>
<sequence length="281" mass="31697">MKLYESKLNSIGKFLAPPLSAVLTSSLLYKPSRYIEAYLAFLLGKGSGSTSLQEEVQAASRNIYRQSPVVFDVGANIGLWSKKMLECQPDAKLFQFEPSEACRIEIQNLSLPNTTLIPCAVGKSEGTAYLYSSSNTDGSASLYHRKDGRFKDYEYQQYSVSITTLDQVIVDYSIEFVDFLKMDIEGHEMEALLGASQALNDRKIGAMSFEFGSGNINSRTFFIDFWDLLKEKGFQIYRIAPGNKLLEIKDYYEDLEYFRGVSNYIARLINHPYAASKNAKI</sequence>
<dbReference type="Proteomes" id="UP001517388">
    <property type="component" value="Unassembled WGS sequence"/>
</dbReference>
<evidence type="ECO:0000313" key="2">
    <source>
        <dbReference type="Proteomes" id="UP001517388"/>
    </source>
</evidence>
<reference evidence="2" key="1">
    <citation type="journal article" date="2020" name="Toxins">
        <title>Phylogenomic Analysis of Secondary Metabolism in the Toxic Cyanobacterial Genera Anabaena, Dolichospermum and Aphanizomenon.</title>
        <authorList>
            <person name="Oesterholm J."/>
            <person name="Popin R.V."/>
            <person name="Fewer D.P."/>
            <person name="Sivonen K."/>
        </authorList>
    </citation>
    <scope>NUCLEOTIDE SEQUENCE [LARGE SCALE GENOMIC DNA]</scope>
    <source>
        <strain evidence="2">UHCC 0037</strain>
    </source>
</reference>
<accession>A0ACC7S721</accession>
<name>A0ACC7S721_DOLFA</name>
<comment type="caution">
    <text evidence="1">The sequence shown here is derived from an EMBL/GenBank/DDBJ whole genome shotgun (WGS) entry which is preliminary data.</text>
</comment>
<gene>
    <name evidence="1" type="ORF">FJR39_12635</name>
</gene>
<dbReference type="EMBL" id="VILF01000003">
    <property type="protein sequence ID" value="MTJ43989.1"/>
    <property type="molecule type" value="Genomic_DNA"/>
</dbReference>
<organism evidence="1 2">
    <name type="scientific">Dolichospermum flos-aquae UHCC 0037</name>
    <dbReference type="NCBI Taxonomy" id="2590026"/>
    <lineage>
        <taxon>Bacteria</taxon>
        <taxon>Bacillati</taxon>
        <taxon>Cyanobacteriota</taxon>
        <taxon>Cyanophyceae</taxon>
        <taxon>Nostocales</taxon>
        <taxon>Aphanizomenonaceae</taxon>
        <taxon>Dolichospermum</taxon>
    </lineage>
</organism>
<keyword evidence="2" id="KW-1185">Reference proteome</keyword>
<proteinExistence type="predicted"/>
<keyword evidence="1" id="KW-0489">Methyltransferase</keyword>
<evidence type="ECO:0000313" key="1">
    <source>
        <dbReference type="EMBL" id="MTJ43989.1"/>
    </source>
</evidence>